<dbReference type="FunFam" id="1.25.40.10:FF:001093">
    <property type="entry name" value="Pentatricopeptide repeat-containing protein At2g34400"/>
    <property type="match status" value="1"/>
</dbReference>
<feature type="repeat" description="PPR" evidence="2">
    <location>
        <begin position="277"/>
        <end position="311"/>
    </location>
</feature>
<evidence type="ECO:0000313" key="3">
    <source>
        <dbReference type="EMBL" id="KAJ4961234.1"/>
    </source>
</evidence>
<dbReference type="Proteomes" id="UP001141806">
    <property type="component" value="Unassembled WGS sequence"/>
</dbReference>
<evidence type="ECO:0000256" key="1">
    <source>
        <dbReference type="ARBA" id="ARBA00022737"/>
    </source>
</evidence>
<reference evidence="3" key="1">
    <citation type="journal article" date="2023" name="Plant J.">
        <title>The genome of the king protea, Protea cynaroides.</title>
        <authorList>
            <person name="Chang J."/>
            <person name="Duong T.A."/>
            <person name="Schoeman C."/>
            <person name="Ma X."/>
            <person name="Roodt D."/>
            <person name="Barker N."/>
            <person name="Li Z."/>
            <person name="Van de Peer Y."/>
            <person name="Mizrachi E."/>
        </authorList>
    </citation>
    <scope>NUCLEOTIDE SEQUENCE</scope>
    <source>
        <tissue evidence="3">Young leaves</tissue>
    </source>
</reference>
<keyword evidence="4" id="KW-1185">Reference proteome</keyword>
<protein>
    <recommendedName>
        <fullName evidence="5">Pentatricopeptide repeat-containing protein</fullName>
    </recommendedName>
</protein>
<dbReference type="InterPro" id="IPR011990">
    <property type="entry name" value="TPR-like_helical_dom_sf"/>
</dbReference>
<dbReference type="GO" id="GO:0009451">
    <property type="term" value="P:RNA modification"/>
    <property type="evidence" value="ECO:0007669"/>
    <property type="project" value="InterPro"/>
</dbReference>
<evidence type="ECO:0000313" key="4">
    <source>
        <dbReference type="Proteomes" id="UP001141806"/>
    </source>
</evidence>
<dbReference type="PROSITE" id="PS51375">
    <property type="entry name" value="PPR"/>
    <property type="match status" value="4"/>
</dbReference>
<organism evidence="3 4">
    <name type="scientific">Protea cynaroides</name>
    <dbReference type="NCBI Taxonomy" id="273540"/>
    <lineage>
        <taxon>Eukaryota</taxon>
        <taxon>Viridiplantae</taxon>
        <taxon>Streptophyta</taxon>
        <taxon>Embryophyta</taxon>
        <taxon>Tracheophyta</taxon>
        <taxon>Spermatophyta</taxon>
        <taxon>Magnoliopsida</taxon>
        <taxon>Proteales</taxon>
        <taxon>Proteaceae</taxon>
        <taxon>Protea</taxon>
    </lineage>
</organism>
<evidence type="ECO:0000256" key="2">
    <source>
        <dbReference type="PROSITE-ProRule" id="PRU00708"/>
    </source>
</evidence>
<keyword evidence="1" id="KW-0677">Repeat</keyword>
<dbReference type="InterPro" id="IPR002885">
    <property type="entry name" value="PPR_rpt"/>
</dbReference>
<sequence length="670" mass="74405">MRDKLVHLLHQKITFFSNRQLLQIHALLFTTGLNANHSCLLAFMEHCASNPSTLDHMSLIFQCIQQPNVAIGRLMIRGYASDVNPFKSLSYFRDMQWTKQNSFLDPFICASVIKACGRLTAIPEGKSVHGQIIRLGLDSNVNVLNTLIHFYANSASLISSSRVLFERMPHRTIVTVNCMILGFMKNKLFDLGLSLFNQALSGSLDLEVKPNDVTIVLLISGCAEFGELGIGKSLHCYCCKTSFYVEMTISNALINLYAKFGCIDEAAMLFNEIPCKDLFSWNTMIAGYAENNNCGKALALFREMRFRGLEADGVTLTSLISACVQGRDLDAGKRIHAYMKTSGISITVSVGTALINLYSKCRLIESAKIVFDELSRKNIVTWNCMIAGYVECGHFSKAFKLFDMIHWEKLKPDEVTMLGLISACRNSGELNHGIRVHTYAQKSGLHEKTVVGNALIDMYAKCGSMSRAKMVFDNMFERDVISWTSIIVGHAINGEGEEALIAFQQMCALRIKPNAVTFIGVLSACNHAGLVDDGQRMYEIMCKMYSIEPMIEHLGCMVDMFARAGLLEEAHEFVKNMPVKPNGVIWRMLVSGCSVKGDVDLGLSLVNKLIGLKGLDTPEDFVISSKIFAEAGMWDDVLYARRLMMDNQIIKRPGKSSIAGACEPFDELGS</sequence>
<comment type="caution">
    <text evidence="3">The sequence shown here is derived from an EMBL/GenBank/DDBJ whole genome shotgun (WGS) entry which is preliminary data.</text>
</comment>
<dbReference type="InterPro" id="IPR046960">
    <property type="entry name" value="PPR_At4g14850-like_plant"/>
</dbReference>
<gene>
    <name evidence="3" type="ORF">NE237_021144</name>
</gene>
<dbReference type="FunFam" id="1.25.40.10:FF:000031">
    <property type="entry name" value="Pentatricopeptide repeat-containing protein mitochondrial"/>
    <property type="match status" value="1"/>
</dbReference>
<dbReference type="Pfam" id="PF01535">
    <property type="entry name" value="PPR"/>
    <property type="match status" value="4"/>
</dbReference>
<name>A0A9Q0K2B9_9MAGN</name>
<dbReference type="Pfam" id="PF13041">
    <property type="entry name" value="PPR_2"/>
    <property type="match status" value="3"/>
</dbReference>
<dbReference type="FunFam" id="1.25.40.10:FF:000073">
    <property type="entry name" value="Pentatricopeptide repeat-containing protein chloroplastic"/>
    <property type="match status" value="1"/>
</dbReference>
<feature type="repeat" description="PPR" evidence="2">
    <location>
        <begin position="312"/>
        <end position="346"/>
    </location>
</feature>
<accession>A0A9Q0K2B9</accession>
<dbReference type="AlphaFoldDB" id="A0A9Q0K2B9"/>
<feature type="repeat" description="PPR" evidence="2">
    <location>
        <begin position="378"/>
        <end position="412"/>
    </location>
</feature>
<dbReference type="OrthoDB" id="736185at2759"/>
<proteinExistence type="predicted"/>
<dbReference type="NCBIfam" id="TIGR00756">
    <property type="entry name" value="PPR"/>
    <property type="match status" value="4"/>
</dbReference>
<dbReference type="Gene3D" id="1.25.40.10">
    <property type="entry name" value="Tetratricopeptide repeat domain"/>
    <property type="match status" value="4"/>
</dbReference>
<dbReference type="PANTHER" id="PTHR47926">
    <property type="entry name" value="PENTATRICOPEPTIDE REPEAT-CONTAINING PROTEIN"/>
    <property type="match status" value="1"/>
</dbReference>
<dbReference type="EMBL" id="JAMYWD010000009">
    <property type="protein sequence ID" value="KAJ4961234.1"/>
    <property type="molecule type" value="Genomic_DNA"/>
</dbReference>
<evidence type="ECO:0008006" key="5">
    <source>
        <dbReference type="Google" id="ProtNLM"/>
    </source>
</evidence>
<feature type="repeat" description="PPR" evidence="2">
    <location>
        <begin position="479"/>
        <end position="513"/>
    </location>
</feature>
<dbReference type="GO" id="GO:0003723">
    <property type="term" value="F:RNA binding"/>
    <property type="evidence" value="ECO:0007669"/>
    <property type="project" value="InterPro"/>
</dbReference>